<feature type="compositionally biased region" description="Low complexity" evidence="1">
    <location>
        <begin position="121"/>
        <end position="132"/>
    </location>
</feature>
<feature type="region of interest" description="Disordered" evidence="1">
    <location>
        <begin position="196"/>
        <end position="216"/>
    </location>
</feature>
<organism evidence="3 4">
    <name type="scientific">Thalassiosira oceanica</name>
    <name type="common">Marine diatom</name>
    <dbReference type="NCBI Taxonomy" id="159749"/>
    <lineage>
        <taxon>Eukaryota</taxon>
        <taxon>Sar</taxon>
        <taxon>Stramenopiles</taxon>
        <taxon>Ochrophyta</taxon>
        <taxon>Bacillariophyta</taxon>
        <taxon>Coscinodiscophyceae</taxon>
        <taxon>Thalassiosirophycidae</taxon>
        <taxon>Thalassiosirales</taxon>
        <taxon>Thalassiosiraceae</taxon>
        <taxon>Thalassiosira</taxon>
    </lineage>
</organism>
<reference evidence="3 4" key="1">
    <citation type="journal article" date="2012" name="Genome Biol.">
        <title>Genome and low-iron response of an oceanic diatom adapted to chronic iron limitation.</title>
        <authorList>
            <person name="Lommer M."/>
            <person name="Specht M."/>
            <person name="Roy A.S."/>
            <person name="Kraemer L."/>
            <person name="Andreson R."/>
            <person name="Gutowska M.A."/>
            <person name="Wolf J."/>
            <person name="Bergner S.V."/>
            <person name="Schilhabel M.B."/>
            <person name="Klostermeier U.C."/>
            <person name="Beiko R.G."/>
            <person name="Rosenstiel P."/>
            <person name="Hippler M."/>
            <person name="Laroche J."/>
        </authorList>
    </citation>
    <scope>NUCLEOTIDE SEQUENCE [LARGE SCALE GENOMIC DNA]</scope>
    <source>
        <strain evidence="3 4">CCMP1005</strain>
    </source>
</reference>
<sequence length="599" mass="64519">MRSVSILWGIVESIPCDGVAWRAPDFGLKSHVKARGLQGDDAASVARFQLTLAVFRRRCRPPVAIETSEHSHSITWARQSPPTPARHHCHHPFELGCPPYSQQANGTTRAGARARGGGAQVEVSEVNAVENSTTRANRNRNPTHSPPNNRRHDDVSPSRQTSEMSALSARVGVAAAVVTLALANYNRPAEAFVLRRPSPSSSFPSSRAAFPNRPQNAPRTCAPHHFTPQAVHDFGCVAGRRKMSRNKRDGDVSCSLLSESDIDAAIAANDGPKRNANSDTRRLLSTAYTLAAISTVASWVKCSLTALKSHPDPALEAICGTRHNLLTMGQAFCLPLPLTLSVFRYLILAIENDELENTTSRRLNLGLGVSSAWLGSAALFTPLFSCGYTLYSDPLRYAAAAAHYLTSALCLATWSSSVSRCSKGLGAKFNRLISGVTGSIWSLRPKECSDDPEMEEGSDGRNEFATCTFLFFVFGTMPLVAPFPLATIPAILGRRISRAATAWTFLAAVVSYSLKDAVERGESLRDGSSYDVLRKGLTVGSFLHLALVALKLIGVDGGGLILPGDGLWKVYPMMLKEPFAGIMAILTYCLAIIAGMKAN</sequence>
<dbReference type="AlphaFoldDB" id="K0SJQ5"/>
<evidence type="ECO:0000313" key="3">
    <source>
        <dbReference type="EMBL" id="EJK65580.1"/>
    </source>
</evidence>
<feature type="compositionally biased region" description="Low complexity" evidence="1">
    <location>
        <begin position="196"/>
        <end position="211"/>
    </location>
</feature>
<dbReference type="OrthoDB" id="434656at2759"/>
<feature type="compositionally biased region" description="Polar residues" evidence="1">
    <location>
        <begin position="133"/>
        <end position="148"/>
    </location>
</feature>
<dbReference type="eggNOG" id="ENOG502SGXR">
    <property type="taxonomic scope" value="Eukaryota"/>
</dbReference>
<feature type="transmembrane region" description="Helical" evidence="2">
    <location>
        <begin position="578"/>
        <end position="596"/>
    </location>
</feature>
<accession>K0SJQ5</accession>
<dbReference type="EMBL" id="AGNL01015664">
    <property type="protein sequence ID" value="EJK65580.1"/>
    <property type="molecule type" value="Genomic_DNA"/>
</dbReference>
<feature type="transmembrane region" description="Helical" evidence="2">
    <location>
        <begin position="325"/>
        <end position="347"/>
    </location>
</feature>
<gene>
    <name evidence="3" type="ORF">THAOC_13546</name>
</gene>
<feature type="region of interest" description="Disordered" evidence="1">
    <location>
        <begin position="101"/>
        <end position="164"/>
    </location>
</feature>
<dbReference type="Proteomes" id="UP000266841">
    <property type="component" value="Unassembled WGS sequence"/>
</dbReference>
<evidence type="ECO:0000313" key="4">
    <source>
        <dbReference type="Proteomes" id="UP000266841"/>
    </source>
</evidence>
<feature type="compositionally biased region" description="Low complexity" evidence="1">
    <location>
        <begin position="104"/>
        <end position="113"/>
    </location>
</feature>
<feature type="transmembrane region" description="Helical" evidence="2">
    <location>
        <begin position="536"/>
        <end position="558"/>
    </location>
</feature>
<proteinExistence type="predicted"/>
<keyword evidence="2" id="KW-0812">Transmembrane</keyword>
<evidence type="ECO:0000256" key="2">
    <source>
        <dbReference type="SAM" id="Phobius"/>
    </source>
</evidence>
<keyword evidence="2" id="KW-0472">Membrane</keyword>
<protein>
    <submittedName>
        <fullName evidence="3">Uncharacterized protein</fullName>
    </submittedName>
</protein>
<keyword evidence="4" id="KW-1185">Reference proteome</keyword>
<comment type="caution">
    <text evidence="3">The sequence shown here is derived from an EMBL/GenBank/DDBJ whole genome shotgun (WGS) entry which is preliminary data.</text>
</comment>
<feature type="transmembrane region" description="Helical" evidence="2">
    <location>
        <begin position="367"/>
        <end position="391"/>
    </location>
</feature>
<feature type="transmembrane region" description="Helical" evidence="2">
    <location>
        <begin position="464"/>
        <end position="484"/>
    </location>
</feature>
<evidence type="ECO:0000256" key="1">
    <source>
        <dbReference type="SAM" id="MobiDB-lite"/>
    </source>
</evidence>
<keyword evidence="2" id="KW-1133">Transmembrane helix</keyword>
<name>K0SJQ5_THAOC</name>